<dbReference type="PATRIC" id="fig|571913.6.peg.483"/>
<dbReference type="InterPro" id="IPR043129">
    <property type="entry name" value="ATPase_NBD"/>
</dbReference>
<dbReference type="Pfam" id="PF00480">
    <property type="entry name" value="ROK"/>
    <property type="match status" value="1"/>
</dbReference>
<keyword evidence="3" id="KW-1185">Reference proteome</keyword>
<reference evidence="2 3" key="1">
    <citation type="submission" date="2015-03" db="EMBL/GenBank/DDBJ databases">
        <title>Luteipulveratus halotolerans sp. nov., a novel actinobacterium (Dermacoccaceae) from Sarawak, Malaysia.</title>
        <authorList>
            <person name="Juboi H."/>
            <person name="Basik A."/>
            <person name="Shamsul S.S."/>
            <person name="Arnold P."/>
            <person name="Schmitt E.K."/>
            <person name="Sanglier J.-J."/>
            <person name="Yeo T."/>
        </authorList>
    </citation>
    <scope>NUCLEOTIDE SEQUENCE [LARGE SCALE GENOMIC DNA]</scope>
    <source>
        <strain evidence="2 3">MN07-A0370</strain>
    </source>
</reference>
<evidence type="ECO:0000313" key="2">
    <source>
        <dbReference type="EMBL" id="AKU14976.1"/>
    </source>
</evidence>
<dbReference type="AlphaFoldDB" id="A0A0K1JE43"/>
<accession>A0A0K1JE43</accession>
<dbReference type="KEGG" id="lmoi:VV02_02355"/>
<organism evidence="2 3">
    <name type="scientific">Luteipulveratus mongoliensis</name>
    <dbReference type="NCBI Taxonomy" id="571913"/>
    <lineage>
        <taxon>Bacteria</taxon>
        <taxon>Bacillati</taxon>
        <taxon>Actinomycetota</taxon>
        <taxon>Actinomycetes</taxon>
        <taxon>Micrococcales</taxon>
        <taxon>Dermacoccaceae</taxon>
        <taxon>Luteipulveratus</taxon>
    </lineage>
</organism>
<sequence length="305" mass="30974">MKAPTVTAVAAFDVGGTRVKAALVDVGLQVIASVTVPTPEGIADDPATALKPVLEELIDRAEEGVKVVHVGVVVPGLIDDESGVALLAVNLGWRDLPLRQQITDGLGLPAAIGHDVRAGLLAERRLGAAVGAQDVLFVPIGTGIAAALMIDGHLLNAQGWTGEIGHAIVDPSGALCSCGARGCLETIASASAIARRYSAVTGRKVTASDVAALVDAGTDDAARQVWAEAVDALATVLSTTIIATGADRIVIGGGLVLSGDTLLEPLRRAVGARMTLGRRPEIVASQLQDRAGCLGAAVLAWNSYS</sequence>
<proteinExistence type="inferred from homology"/>
<dbReference type="PANTHER" id="PTHR18964:SF149">
    <property type="entry name" value="BIFUNCTIONAL UDP-N-ACETYLGLUCOSAMINE 2-EPIMERASE_N-ACETYLMANNOSAMINE KINASE"/>
    <property type="match status" value="1"/>
</dbReference>
<protein>
    <recommendedName>
        <fullName evidence="4">ROK family transcriptional regulator</fullName>
    </recommendedName>
</protein>
<dbReference type="RefSeq" id="WP_052589542.1">
    <property type="nucleotide sequence ID" value="NZ_CP011112.1"/>
</dbReference>
<dbReference type="EMBL" id="CP011112">
    <property type="protein sequence ID" value="AKU14976.1"/>
    <property type="molecule type" value="Genomic_DNA"/>
</dbReference>
<comment type="similarity">
    <text evidence="1">Belongs to the ROK (NagC/XylR) family.</text>
</comment>
<dbReference type="PANTHER" id="PTHR18964">
    <property type="entry name" value="ROK (REPRESSOR, ORF, KINASE) FAMILY"/>
    <property type="match status" value="1"/>
</dbReference>
<dbReference type="InterPro" id="IPR000600">
    <property type="entry name" value="ROK"/>
</dbReference>
<evidence type="ECO:0008006" key="4">
    <source>
        <dbReference type="Google" id="ProtNLM"/>
    </source>
</evidence>
<evidence type="ECO:0000313" key="3">
    <source>
        <dbReference type="Proteomes" id="UP000066480"/>
    </source>
</evidence>
<dbReference type="Gene3D" id="3.30.420.40">
    <property type="match status" value="2"/>
</dbReference>
<dbReference type="Proteomes" id="UP000066480">
    <property type="component" value="Chromosome"/>
</dbReference>
<evidence type="ECO:0000256" key="1">
    <source>
        <dbReference type="ARBA" id="ARBA00006479"/>
    </source>
</evidence>
<dbReference type="OrthoDB" id="9810372at2"/>
<name>A0A0K1JE43_9MICO</name>
<gene>
    <name evidence="2" type="ORF">VV02_02355</name>
</gene>
<dbReference type="SUPFAM" id="SSF53067">
    <property type="entry name" value="Actin-like ATPase domain"/>
    <property type="match status" value="1"/>
</dbReference>
<dbReference type="STRING" id="571913.VV02_02355"/>